<dbReference type="EC" id="1.3.1.54" evidence="4"/>
<evidence type="ECO:0000256" key="2">
    <source>
        <dbReference type="ARBA" id="ARBA00022573"/>
    </source>
</evidence>
<gene>
    <name evidence="4" type="ORF">AVDCRST_MAG75-3169</name>
</gene>
<proteinExistence type="predicted"/>
<comment type="pathway">
    <text evidence="1">Cofactor biosynthesis; adenosylcobalamin biosynthesis.</text>
</comment>
<dbReference type="AlphaFoldDB" id="A0A6J4PI37"/>
<keyword evidence="3 4" id="KW-0560">Oxidoreductase</keyword>
<keyword evidence="2" id="KW-0169">Cobalamin biosynthesis</keyword>
<accession>A0A6J4PI37</accession>
<dbReference type="PANTHER" id="PTHR36925">
    <property type="entry name" value="COBALT-PRECORRIN-6A REDUCTASE"/>
    <property type="match status" value="1"/>
</dbReference>
<dbReference type="GO" id="GO:0009236">
    <property type="term" value="P:cobalamin biosynthetic process"/>
    <property type="evidence" value="ECO:0007669"/>
    <property type="project" value="UniProtKB-UniPathway"/>
</dbReference>
<dbReference type="NCBIfam" id="TIGR00715">
    <property type="entry name" value="precor6x_red"/>
    <property type="match status" value="1"/>
</dbReference>
<dbReference type="InterPro" id="IPR003723">
    <property type="entry name" value="Precorrin-6x_reduct"/>
</dbReference>
<reference evidence="4" key="1">
    <citation type="submission" date="2020-02" db="EMBL/GenBank/DDBJ databases">
        <authorList>
            <person name="Meier V. D."/>
        </authorList>
    </citation>
    <scope>NUCLEOTIDE SEQUENCE</scope>
    <source>
        <strain evidence="4">AVDCRST_MAG75</strain>
    </source>
</reference>
<dbReference type="GO" id="GO:0016994">
    <property type="term" value="F:precorrin-6A reductase activity"/>
    <property type="evidence" value="ECO:0007669"/>
    <property type="project" value="UniProtKB-EC"/>
</dbReference>
<evidence type="ECO:0000256" key="3">
    <source>
        <dbReference type="ARBA" id="ARBA00023002"/>
    </source>
</evidence>
<dbReference type="UniPathway" id="UPA00148"/>
<evidence type="ECO:0000256" key="1">
    <source>
        <dbReference type="ARBA" id="ARBA00004953"/>
    </source>
</evidence>
<dbReference type="EMBL" id="CADCUO010000229">
    <property type="protein sequence ID" value="CAA9416932.1"/>
    <property type="molecule type" value="Genomic_DNA"/>
</dbReference>
<protein>
    <submittedName>
        <fullName evidence="4">Precorrin-6A reductase</fullName>
        <ecNumber evidence="4">1.3.1.54</ecNumber>
    </submittedName>
</protein>
<dbReference type="PROSITE" id="PS51014">
    <property type="entry name" value="COBK_CBIJ"/>
    <property type="match status" value="1"/>
</dbReference>
<organism evidence="4">
    <name type="scientific">uncultured Propionibacteriaceae bacterium</name>
    <dbReference type="NCBI Taxonomy" id="257457"/>
    <lineage>
        <taxon>Bacteria</taxon>
        <taxon>Bacillati</taxon>
        <taxon>Actinomycetota</taxon>
        <taxon>Actinomycetes</taxon>
        <taxon>Propionibacteriales</taxon>
        <taxon>Propionibacteriaceae</taxon>
        <taxon>environmental samples</taxon>
    </lineage>
</organism>
<dbReference type="PANTHER" id="PTHR36925:SF1">
    <property type="entry name" value="COBALT-PRECORRIN-6A REDUCTASE"/>
    <property type="match status" value="1"/>
</dbReference>
<name>A0A6J4PI37_9ACTN</name>
<dbReference type="Pfam" id="PF02571">
    <property type="entry name" value="CbiJ"/>
    <property type="match status" value="1"/>
</dbReference>
<dbReference type="NCBIfam" id="NF005968">
    <property type="entry name" value="PRK08057.1-2"/>
    <property type="match status" value="1"/>
</dbReference>
<sequence>MTILILGGTAEARALARDLVALDFAVLSSLAGRVAQPALPAGDLRIGGFGGPHGLVRFLQDRRRHDDPISPEYPRAITAIVDATHPFAAQMSHHAALAAAETGIPLLRLARSGWRSHALADQWCWVPDLATARAAAEPALRPFLTTGRQSLPAFEAWSDRRVVVRLVDPPGAPLPARWQLFRSRGPYTHQGERQLMTDHAVDVLITKDSGGDYTVAKLEVATELAIPVVVVSRPAPEPGVETVTTVEAAVGWVRSRVE</sequence>
<evidence type="ECO:0000313" key="4">
    <source>
        <dbReference type="EMBL" id="CAA9416932.1"/>
    </source>
</evidence>